<dbReference type="RefSeq" id="WP_106248807.1">
    <property type="nucleotide sequence ID" value="NZ_PVNG01000021.1"/>
</dbReference>
<name>A0A2T0MML1_9ACTN</name>
<accession>A0A2T0MML1</accession>
<evidence type="ECO:0000313" key="1">
    <source>
        <dbReference type="EMBL" id="PRX59051.1"/>
    </source>
</evidence>
<dbReference type="EMBL" id="PVNG01000021">
    <property type="protein sequence ID" value="PRX59051.1"/>
    <property type="molecule type" value="Genomic_DNA"/>
</dbReference>
<organism evidence="1 2">
    <name type="scientific">Nonomuraea fuscirosea</name>
    <dbReference type="NCBI Taxonomy" id="1291556"/>
    <lineage>
        <taxon>Bacteria</taxon>
        <taxon>Bacillati</taxon>
        <taxon>Actinomycetota</taxon>
        <taxon>Actinomycetes</taxon>
        <taxon>Streptosporangiales</taxon>
        <taxon>Streptosporangiaceae</taxon>
        <taxon>Nonomuraea</taxon>
    </lineage>
</organism>
<dbReference type="NCBIfam" id="NF046112">
    <property type="entry name" value="MSMEG_6209_Nter"/>
    <property type="match status" value="1"/>
</dbReference>
<comment type="caution">
    <text evidence="1">The sequence shown here is derived from an EMBL/GenBank/DDBJ whole genome shotgun (WGS) entry which is preliminary data.</text>
</comment>
<evidence type="ECO:0000313" key="2">
    <source>
        <dbReference type="Proteomes" id="UP000238312"/>
    </source>
</evidence>
<keyword evidence="2" id="KW-1185">Reference proteome</keyword>
<dbReference type="Gene3D" id="1.10.8.1060">
    <property type="entry name" value="Corynebacterium glutamicum thioredoxin-dependent arsenate reductase, N-terminal domain"/>
    <property type="match status" value="1"/>
</dbReference>
<dbReference type="AlphaFoldDB" id="A0A2T0MML1"/>
<proteinExistence type="predicted"/>
<reference evidence="1 2" key="1">
    <citation type="submission" date="2018-03" db="EMBL/GenBank/DDBJ databases">
        <title>Genomic Encyclopedia of Type Strains, Phase III (KMG-III): the genomes of soil and plant-associated and newly described type strains.</title>
        <authorList>
            <person name="Whitman W."/>
        </authorList>
    </citation>
    <scope>NUCLEOTIDE SEQUENCE [LARGE SCALE GENOMIC DNA]</scope>
    <source>
        <strain evidence="1 2">CGMCC 4.7104</strain>
    </source>
</reference>
<dbReference type="Proteomes" id="UP000238312">
    <property type="component" value="Unassembled WGS sequence"/>
</dbReference>
<protein>
    <submittedName>
        <fullName evidence="1">Uncharacterized protein</fullName>
    </submittedName>
</protein>
<sequence>MDTDVAGREPLVVDERKVRLAGAFALSHSAERVRSAVVAAHHRFDGRPIRGFVPIFVERIAKEDLRRSASWH</sequence>
<gene>
    <name evidence="1" type="ORF">B0I32_121155</name>
</gene>